<dbReference type="EMBL" id="CP025003">
    <property type="protein sequence ID" value="ATZ94321.1"/>
    <property type="molecule type" value="Genomic_DNA"/>
</dbReference>
<sequence length="153" mass="16469">MNKTVKKLIIASSLAATSLLMSHSALADWQSYKTVTLDGYGNLIPGGSAYVEKDVQAGVYRFRIDPTSAGVDYASGQAGNTQSKSAALRVYNRTSTADHTASVNYYGLNNDGIQAAGIIHAFPQGGGFDLFLEDWQRSDDSGSVKVIIEKWQQ</sequence>
<accession>A0A2K8QLD9</accession>
<evidence type="ECO:0000313" key="2">
    <source>
        <dbReference type="EMBL" id="ATZ94321.1"/>
    </source>
</evidence>
<proteinExistence type="predicted"/>
<dbReference type="KEGG" id="ced:LH89_02505"/>
<evidence type="ECO:0000256" key="1">
    <source>
        <dbReference type="SAM" id="SignalP"/>
    </source>
</evidence>
<feature type="chain" id="PRO_5014959713" evidence="1">
    <location>
        <begin position="28"/>
        <end position="153"/>
    </location>
</feature>
<dbReference type="KEGG" id="dfn:CVE23_10295"/>
<dbReference type="GeneID" id="66564721"/>
<dbReference type="RefSeq" id="WP_038659192.1">
    <property type="nucleotide sequence ID" value="NZ_BMJF01000001.1"/>
</dbReference>
<dbReference type="AlphaFoldDB" id="A0A2K8QLD9"/>
<keyword evidence="3" id="KW-1185">Reference proteome</keyword>
<gene>
    <name evidence="2" type="ORF">CVE23_10295</name>
</gene>
<evidence type="ECO:0000313" key="3">
    <source>
        <dbReference type="Proteomes" id="UP000231901"/>
    </source>
</evidence>
<name>A0A2K8QLD9_9GAMM</name>
<reference evidence="3" key="1">
    <citation type="journal article" date="2018" name="Genome Announc.">
        <title>Complete genome sequence of a Dickeya fangzhongdai type strain causing bleeding canker of pear tree trunks.</title>
        <authorList>
            <person name="Zhao Y."/>
            <person name="Tian Y."/>
            <person name="Li X."/>
            <person name="Hu B."/>
        </authorList>
    </citation>
    <scope>NUCLEOTIDE SEQUENCE [LARGE SCALE GENOMIC DNA]</scope>
    <source>
        <strain evidence="3">DSM 101947</strain>
    </source>
</reference>
<keyword evidence="1" id="KW-0732">Signal</keyword>
<dbReference type="Proteomes" id="UP000231901">
    <property type="component" value="Chromosome"/>
</dbReference>
<feature type="signal peptide" evidence="1">
    <location>
        <begin position="1"/>
        <end position="27"/>
    </location>
</feature>
<organism evidence="2 3">
    <name type="scientific">Dickeya fangzhongdai</name>
    <dbReference type="NCBI Taxonomy" id="1778540"/>
    <lineage>
        <taxon>Bacteria</taxon>
        <taxon>Pseudomonadati</taxon>
        <taxon>Pseudomonadota</taxon>
        <taxon>Gammaproteobacteria</taxon>
        <taxon>Enterobacterales</taxon>
        <taxon>Pectobacteriaceae</taxon>
        <taxon>Dickeya</taxon>
    </lineage>
</organism>
<protein>
    <submittedName>
        <fullName evidence="2">Uncharacterized protein</fullName>
    </submittedName>
</protein>